<feature type="domain" description="BHLH" evidence="5">
    <location>
        <begin position="43"/>
        <end position="92"/>
    </location>
</feature>
<comment type="caution">
    <text evidence="6">The sequence shown here is derived from an EMBL/GenBank/DDBJ whole genome shotgun (WGS) entry which is preliminary data.</text>
</comment>
<keyword evidence="2" id="KW-0805">Transcription regulation</keyword>
<organism evidence="6 7">
    <name type="scientific">Stylosanthes scabra</name>
    <dbReference type="NCBI Taxonomy" id="79078"/>
    <lineage>
        <taxon>Eukaryota</taxon>
        <taxon>Viridiplantae</taxon>
        <taxon>Streptophyta</taxon>
        <taxon>Embryophyta</taxon>
        <taxon>Tracheophyta</taxon>
        <taxon>Spermatophyta</taxon>
        <taxon>Magnoliopsida</taxon>
        <taxon>eudicotyledons</taxon>
        <taxon>Gunneridae</taxon>
        <taxon>Pentapetalae</taxon>
        <taxon>rosids</taxon>
        <taxon>fabids</taxon>
        <taxon>Fabales</taxon>
        <taxon>Fabaceae</taxon>
        <taxon>Papilionoideae</taxon>
        <taxon>50 kb inversion clade</taxon>
        <taxon>dalbergioids sensu lato</taxon>
        <taxon>Dalbergieae</taxon>
        <taxon>Pterocarpus clade</taxon>
        <taxon>Stylosanthes</taxon>
    </lineage>
</organism>
<keyword evidence="3" id="KW-0804">Transcription</keyword>
<dbReference type="EMBL" id="JASCZI010000946">
    <property type="protein sequence ID" value="MED6113890.1"/>
    <property type="molecule type" value="Genomic_DNA"/>
</dbReference>
<reference evidence="6 7" key="1">
    <citation type="journal article" date="2023" name="Plants (Basel)">
        <title>Bridging the Gap: Combining Genomics and Transcriptomics Approaches to Understand Stylosanthes scabra, an Orphan Legume from the Brazilian Caatinga.</title>
        <authorList>
            <person name="Ferreira-Neto J.R.C."/>
            <person name="da Silva M.D."/>
            <person name="Binneck E."/>
            <person name="de Melo N.F."/>
            <person name="da Silva R.H."/>
            <person name="de Melo A.L.T.M."/>
            <person name="Pandolfi V."/>
            <person name="Bustamante F.O."/>
            <person name="Brasileiro-Vidal A.C."/>
            <person name="Benko-Iseppon A.M."/>
        </authorList>
    </citation>
    <scope>NUCLEOTIDE SEQUENCE [LARGE SCALE GENOMIC DNA]</scope>
    <source>
        <tissue evidence="6">Leaves</tissue>
    </source>
</reference>
<evidence type="ECO:0000256" key="1">
    <source>
        <dbReference type="ARBA" id="ARBA00004123"/>
    </source>
</evidence>
<name>A0ABU6QPL0_9FABA</name>
<dbReference type="SUPFAM" id="SSF47459">
    <property type="entry name" value="HLH, helix-loop-helix DNA-binding domain"/>
    <property type="match status" value="1"/>
</dbReference>
<dbReference type="InterPro" id="IPR036638">
    <property type="entry name" value="HLH_DNA-bd_sf"/>
</dbReference>
<dbReference type="InterPro" id="IPR044273">
    <property type="entry name" value="PIF3-like"/>
</dbReference>
<dbReference type="InterPro" id="IPR011598">
    <property type="entry name" value="bHLH_dom"/>
</dbReference>
<evidence type="ECO:0000256" key="2">
    <source>
        <dbReference type="ARBA" id="ARBA00023015"/>
    </source>
</evidence>
<evidence type="ECO:0000313" key="6">
    <source>
        <dbReference type="EMBL" id="MED6113890.1"/>
    </source>
</evidence>
<keyword evidence="7" id="KW-1185">Reference proteome</keyword>
<accession>A0ABU6QPL0</accession>
<comment type="subcellular location">
    <subcellularLocation>
        <location evidence="1">Nucleus</location>
    </subcellularLocation>
</comment>
<sequence length="151" mass="16865">MEVGGAVVVTIHHPLSAAISFTSELRLTHRLRLREALAILYVSILILREQRIVFLATRINKRIRSLKELIPNCNKNDKASTLDDAIDYLKTLKLQLQIMSMGSGVCMPMMMLPNHQNQLMGGGTGMCYRPSGTGIPQFHIPHAAAITDWQE</sequence>
<keyword evidence="4" id="KW-0539">Nucleus</keyword>
<gene>
    <name evidence="6" type="ORF">PIB30_075014</name>
</gene>
<dbReference type="Pfam" id="PF00010">
    <property type="entry name" value="HLH"/>
    <property type="match status" value="1"/>
</dbReference>
<evidence type="ECO:0000313" key="7">
    <source>
        <dbReference type="Proteomes" id="UP001341840"/>
    </source>
</evidence>
<dbReference type="Proteomes" id="UP001341840">
    <property type="component" value="Unassembled WGS sequence"/>
</dbReference>
<dbReference type="Gene3D" id="4.10.280.10">
    <property type="entry name" value="Helix-loop-helix DNA-binding domain"/>
    <property type="match status" value="1"/>
</dbReference>
<dbReference type="PROSITE" id="PS50888">
    <property type="entry name" value="BHLH"/>
    <property type="match status" value="1"/>
</dbReference>
<protein>
    <recommendedName>
        <fullName evidence="5">BHLH domain-containing protein</fullName>
    </recommendedName>
</protein>
<evidence type="ECO:0000259" key="5">
    <source>
        <dbReference type="PROSITE" id="PS50888"/>
    </source>
</evidence>
<evidence type="ECO:0000256" key="3">
    <source>
        <dbReference type="ARBA" id="ARBA00023163"/>
    </source>
</evidence>
<dbReference type="SMART" id="SM00353">
    <property type="entry name" value="HLH"/>
    <property type="match status" value="1"/>
</dbReference>
<proteinExistence type="predicted"/>
<dbReference type="PANTHER" id="PTHR46807">
    <property type="entry name" value="TRANSCRIPTION FACTOR PIF3"/>
    <property type="match status" value="1"/>
</dbReference>
<dbReference type="PANTHER" id="PTHR46807:SF5">
    <property type="entry name" value="HELIX LOOP HELIX DNA-BINDING DOMAIN PROTEIN"/>
    <property type="match status" value="1"/>
</dbReference>
<evidence type="ECO:0000256" key="4">
    <source>
        <dbReference type="ARBA" id="ARBA00023242"/>
    </source>
</evidence>